<gene>
    <name evidence="1" type="ORF">FB550_101144</name>
</gene>
<accession>A0A561DXS2</accession>
<dbReference type="Proteomes" id="UP000319671">
    <property type="component" value="Unassembled WGS sequence"/>
</dbReference>
<dbReference type="AlphaFoldDB" id="A0A561DXS2"/>
<evidence type="ECO:0000313" key="1">
    <source>
        <dbReference type="EMBL" id="TWE08130.1"/>
    </source>
</evidence>
<evidence type="ECO:0008006" key="3">
    <source>
        <dbReference type="Google" id="ProtNLM"/>
    </source>
</evidence>
<reference evidence="1 2" key="1">
    <citation type="submission" date="2019-06" db="EMBL/GenBank/DDBJ databases">
        <title>Sorghum-associated microbial communities from plants grown in Nebraska, USA.</title>
        <authorList>
            <person name="Schachtman D."/>
        </authorList>
    </citation>
    <scope>NUCLEOTIDE SEQUENCE [LARGE SCALE GENOMIC DNA]</scope>
    <source>
        <strain evidence="1 2">2482</strain>
    </source>
</reference>
<keyword evidence="2" id="KW-1185">Reference proteome</keyword>
<organism evidence="1 2">
    <name type="scientific">Neobacillus bataviensis</name>
    <dbReference type="NCBI Taxonomy" id="220685"/>
    <lineage>
        <taxon>Bacteria</taxon>
        <taxon>Bacillati</taxon>
        <taxon>Bacillota</taxon>
        <taxon>Bacilli</taxon>
        <taxon>Bacillales</taxon>
        <taxon>Bacillaceae</taxon>
        <taxon>Neobacillus</taxon>
    </lineage>
</organism>
<proteinExistence type="predicted"/>
<name>A0A561DXS2_9BACI</name>
<comment type="caution">
    <text evidence="1">The sequence shown here is derived from an EMBL/GenBank/DDBJ whole genome shotgun (WGS) entry which is preliminary data.</text>
</comment>
<dbReference type="RefSeq" id="WP_144561869.1">
    <property type="nucleotide sequence ID" value="NZ_VIVN01000001.1"/>
</dbReference>
<protein>
    <recommendedName>
        <fullName evidence="3">Hydrolase</fullName>
    </recommendedName>
</protein>
<sequence length="119" mass="14299">MDDSKHSYYINIQSHEIFSEPYGAEWDFKIEATASQAAVLERLFDKTDETDWESYVRAHIPYLEYHHQPQNKEYDLRMILIYSLLYYLGDEKSRLHIRDMGILNEDLVNEQAILGYREF</sequence>
<dbReference type="EMBL" id="VIVN01000001">
    <property type="protein sequence ID" value="TWE08130.1"/>
    <property type="molecule type" value="Genomic_DNA"/>
</dbReference>
<evidence type="ECO:0000313" key="2">
    <source>
        <dbReference type="Proteomes" id="UP000319671"/>
    </source>
</evidence>